<dbReference type="PANTHER" id="PTHR42941">
    <property type="entry name" value="SLL1037 PROTEIN"/>
    <property type="match status" value="1"/>
</dbReference>
<keyword evidence="1" id="KW-0675">Receptor</keyword>
<dbReference type="InterPro" id="IPR011852">
    <property type="entry name" value="TRAP_TAXI"/>
</dbReference>
<protein>
    <submittedName>
        <fullName evidence="1">TRAP transporter TAXI family solute receptor</fullName>
    </submittedName>
</protein>
<comment type="caution">
    <text evidence="1">The sequence shown here is derived from an EMBL/GenBank/DDBJ whole genome shotgun (WGS) entry which is preliminary data.</text>
</comment>
<sequence length="307" mass="31600">MPVPRRSLLLAALATGACTSSRPGPPAELVLATGPDGAVFREVGGALARALADRLPGTRVVARPTGASVENVRLLVDGSAHLGLSSLDPLFEAPLDADDPGGISAVGRLYDSFLQVAVPAGAPVHRLADLAGRRVSFGPSESGTEFTATRLLDLLGVRVDARRMAHAEAARQLAAGSIDALVALTGIPTPAISGLLGAFPVRLLDLPAEAELLADAHPGPYAPATIPATTYGALGPCRTFAVPNLLLARSALDASVVEVVTRTAFTESARIAAGHPEAGRINVRTGIATGKVPLHRGAERWFRSVKR</sequence>
<dbReference type="PROSITE" id="PS51257">
    <property type="entry name" value="PROKAR_LIPOPROTEIN"/>
    <property type="match status" value="1"/>
</dbReference>
<dbReference type="NCBIfam" id="TIGR02122">
    <property type="entry name" value="TRAP_TAXI"/>
    <property type="match status" value="1"/>
</dbReference>
<dbReference type="Proteomes" id="UP001195724">
    <property type="component" value="Unassembled WGS sequence"/>
</dbReference>
<evidence type="ECO:0000313" key="2">
    <source>
        <dbReference type="Proteomes" id="UP001195724"/>
    </source>
</evidence>
<gene>
    <name evidence="1" type="ORF">JOE68_004494</name>
</gene>
<accession>A0ABS2SDC3</accession>
<dbReference type="Gene3D" id="3.40.190.10">
    <property type="entry name" value="Periplasmic binding protein-like II"/>
    <property type="match status" value="2"/>
</dbReference>
<dbReference type="Pfam" id="PF16868">
    <property type="entry name" value="NMT1_3"/>
    <property type="match status" value="1"/>
</dbReference>
<dbReference type="RefSeq" id="WP_307819814.1">
    <property type="nucleotide sequence ID" value="NZ_JAFBCL010000001.1"/>
</dbReference>
<name>A0ABS2SDC3_9PSEU</name>
<dbReference type="SUPFAM" id="SSF53850">
    <property type="entry name" value="Periplasmic binding protein-like II"/>
    <property type="match status" value="1"/>
</dbReference>
<dbReference type="PANTHER" id="PTHR42941:SF1">
    <property type="entry name" value="SLL1037 PROTEIN"/>
    <property type="match status" value="1"/>
</dbReference>
<evidence type="ECO:0000313" key="1">
    <source>
        <dbReference type="EMBL" id="MBM7813629.1"/>
    </source>
</evidence>
<organism evidence="1 2">
    <name type="scientific">Saccharothrix algeriensis</name>
    <dbReference type="NCBI Taxonomy" id="173560"/>
    <lineage>
        <taxon>Bacteria</taxon>
        <taxon>Bacillati</taxon>
        <taxon>Actinomycetota</taxon>
        <taxon>Actinomycetes</taxon>
        <taxon>Pseudonocardiales</taxon>
        <taxon>Pseudonocardiaceae</taxon>
        <taxon>Saccharothrix</taxon>
    </lineage>
</organism>
<dbReference type="EMBL" id="JAFBCL010000001">
    <property type="protein sequence ID" value="MBM7813629.1"/>
    <property type="molecule type" value="Genomic_DNA"/>
</dbReference>
<reference evidence="1 2" key="1">
    <citation type="submission" date="2021-01" db="EMBL/GenBank/DDBJ databases">
        <title>Sequencing the genomes of 1000 actinobacteria strains.</title>
        <authorList>
            <person name="Klenk H.-P."/>
        </authorList>
    </citation>
    <scope>NUCLEOTIDE SEQUENCE [LARGE SCALE GENOMIC DNA]</scope>
    <source>
        <strain evidence="1 2">DSM 44581</strain>
    </source>
</reference>
<proteinExistence type="predicted"/>
<keyword evidence="2" id="KW-1185">Reference proteome</keyword>